<name>A0A6J4TBP7_9SPHN</name>
<dbReference type="Gene3D" id="2.60.40.10">
    <property type="entry name" value="Immunoglobulins"/>
    <property type="match status" value="1"/>
</dbReference>
<dbReference type="AlphaFoldDB" id="A0A6J4TBP7"/>
<evidence type="ECO:0000313" key="2">
    <source>
        <dbReference type="EMBL" id="CAA9519005.1"/>
    </source>
</evidence>
<feature type="chain" id="PRO_5027107623" description="Molecular chaperone" evidence="1">
    <location>
        <begin position="27"/>
        <end position="273"/>
    </location>
</feature>
<dbReference type="EMBL" id="CADCWA010000104">
    <property type="protein sequence ID" value="CAA9519005.1"/>
    <property type="molecule type" value="Genomic_DNA"/>
</dbReference>
<feature type="signal peptide" evidence="1">
    <location>
        <begin position="1"/>
        <end position="26"/>
    </location>
</feature>
<dbReference type="InterPro" id="IPR013783">
    <property type="entry name" value="Ig-like_fold"/>
</dbReference>
<dbReference type="SUPFAM" id="SSF49354">
    <property type="entry name" value="PapD-like"/>
    <property type="match status" value="1"/>
</dbReference>
<reference evidence="2" key="1">
    <citation type="submission" date="2020-02" db="EMBL/GenBank/DDBJ databases">
        <authorList>
            <person name="Meier V. D."/>
        </authorList>
    </citation>
    <scope>NUCLEOTIDE SEQUENCE</scope>
    <source>
        <strain evidence="2">AVDCRST_MAG31</strain>
    </source>
</reference>
<gene>
    <name evidence="2" type="ORF">AVDCRST_MAG31-1458</name>
</gene>
<accession>A0A6J4TBP7</accession>
<protein>
    <recommendedName>
        <fullName evidence="3">Molecular chaperone</fullName>
    </recommendedName>
</protein>
<sequence length="273" mass="29147">MQSFRAGRAALAVLLSALALASPAHAGVGDLLVAPQRIVLNGSRGTELILTNVGEDVATYRISLEIKRMLPDGSLEEVAQPTAGEVSARDMILYAPRRITLPPDQPQSIRIVARAPEGLPDGEYRVHMLFRAVPPPRPAAPQPSEVKGIAFEIRPIYGVAIPVIVRLGNLHAKAGIANVQLTSDKGKPAVALDLSRQGSRSTFGEIRVLKAGVAEPIALQRGVAVYTELGQRRVVVPLDERYAAGARGPVTVQYLETTEAGPQTVAETRTVLR</sequence>
<keyword evidence="1" id="KW-0732">Signal</keyword>
<proteinExistence type="predicted"/>
<evidence type="ECO:0008006" key="3">
    <source>
        <dbReference type="Google" id="ProtNLM"/>
    </source>
</evidence>
<organism evidence="2">
    <name type="scientific">uncultured Sphingomonas sp</name>
    <dbReference type="NCBI Taxonomy" id="158754"/>
    <lineage>
        <taxon>Bacteria</taxon>
        <taxon>Pseudomonadati</taxon>
        <taxon>Pseudomonadota</taxon>
        <taxon>Alphaproteobacteria</taxon>
        <taxon>Sphingomonadales</taxon>
        <taxon>Sphingomonadaceae</taxon>
        <taxon>Sphingomonas</taxon>
        <taxon>environmental samples</taxon>
    </lineage>
</organism>
<evidence type="ECO:0000256" key="1">
    <source>
        <dbReference type="SAM" id="SignalP"/>
    </source>
</evidence>
<dbReference type="RefSeq" id="WP_294169436.1">
    <property type="nucleotide sequence ID" value="NZ_CADCWA010000104.1"/>
</dbReference>
<dbReference type="InterPro" id="IPR008962">
    <property type="entry name" value="PapD-like_sf"/>
</dbReference>